<evidence type="ECO:0000313" key="6">
    <source>
        <dbReference type="EMBL" id="MCL9813480.1"/>
    </source>
</evidence>
<evidence type="ECO:0000256" key="4">
    <source>
        <dbReference type="ARBA" id="ARBA00022801"/>
    </source>
</evidence>
<reference evidence="6 7" key="1">
    <citation type="journal article" date="2022" name="Syst. Appl. Microbiol.">
        <title>Natronocalculus amylovorans gen. nov., sp. nov., and Natranaeroarchaeum aerophilus sp. nov., dominant culturable amylolytic natronoarchaea from hypersaline soda lakes in southwestern Siberia.</title>
        <authorList>
            <person name="Sorokin D.Y."/>
            <person name="Elcheninov A.G."/>
            <person name="Khizhniak T.V."/>
            <person name="Koenen M."/>
            <person name="Bale N.J."/>
            <person name="Damste J.S.S."/>
            <person name="Kublanov I.V."/>
        </authorList>
    </citation>
    <scope>NUCLEOTIDE SEQUENCE [LARGE SCALE GENOMIC DNA]</scope>
    <source>
        <strain evidence="6 7">AArc-St1-1</strain>
    </source>
</reference>
<keyword evidence="7" id="KW-1185">Reference proteome</keyword>
<comment type="caution">
    <text evidence="6">The sequence shown here is derived from an EMBL/GenBank/DDBJ whole genome shotgun (WGS) entry which is preliminary data.</text>
</comment>
<protein>
    <submittedName>
        <fullName evidence="6">DUF86 domain-containing protein</fullName>
    </submittedName>
</protein>
<dbReference type="InterPro" id="IPR008201">
    <property type="entry name" value="HepT-like"/>
</dbReference>
<dbReference type="EMBL" id="JAKRVY010000003">
    <property type="protein sequence ID" value="MCL9813480.1"/>
    <property type="molecule type" value="Genomic_DNA"/>
</dbReference>
<accession>A0AAE3FQZ2</accession>
<dbReference type="InterPro" id="IPR037038">
    <property type="entry name" value="HepT-like_sf"/>
</dbReference>
<evidence type="ECO:0000256" key="2">
    <source>
        <dbReference type="ARBA" id="ARBA00022649"/>
    </source>
</evidence>
<dbReference type="RefSeq" id="WP_250595944.1">
    <property type="nucleotide sequence ID" value="NZ_JAKRVY010000003.1"/>
</dbReference>
<keyword evidence="1" id="KW-0597">Phosphoprotein</keyword>
<dbReference type="PANTHER" id="PTHR33397">
    <property type="entry name" value="UPF0331 PROTEIN YUTE"/>
    <property type="match status" value="1"/>
</dbReference>
<dbReference type="Pfam" id="PF01934">
    <property type="entry name" value="HepT-like"/>
    <property type="match status" value="1"/>
</dbReference>
<evidence type="ECO:0000256" key="1">
    <source>
        <dbReference type="ARBA" id="ARBA00022553"/>
    </source>
</evidence>
<keyword evidence="4" id="KW-0378">Hydrolase</keyword>
<dbReference type="InterPro" id="IPR052379">
    <property type="entry name" value="Type_VII_TA_RNase"/>
</dbReference>
<evidence type="ECO:0000256" key="3">
    <source>
        <dbReference type="ARBA" id="ARBA00022722"/>
    </source>
</evidence>
<dbReference type="GO" id="GO:0110001">
    <property type="term" value="C:toxin-antitoxin complex"/>
    <property type="evidence" value="ECO:0007669"/>
    <property type="project" value="InterPro"/>
</dbReference>
<keyword evidence="2" id="KW-1277">Toxin-antitoxin system</keyword>
<dbReference type="GO" id="GO:0016787">
    <property type="term" value="F:hydrolase activity"/>
    <property type="evidence" value="ECO:0007669"/>
    <property type="project" value="UniProtKB-KW"/>
</dbReference>
<dbReference type="AlphaFoldDB" id="A0AAE3FQZ2"/>
<dbReference type="Gene3D" id="1.20.120.580">
    <property type="entry name" value="bsu32300-like"/>
    <property type="match status" value="1"/>
</dbReference>
<keyword evidence="3" id="KW-0540">Nuclease</keyword>
<evidence type="ECO:0000256" key="5">
    <source>
        <dbReference type="ARBA" id="ARBA00024207"/>
    </source>
</evidence>
<organism evidence="6 7">
    <name type="scientific">Natranaeroarchaeum aerophilus</name>
    <dbReference type="NCBI Taxonomy" id="2917711"/>
    <lineage>
        <taxon>Archaea</taxon>
        <taxon>Methanobacteriati</taxon>
        <taxon>Methanobacteriota</taxon>
        <taxon>Stenosarchaea group</taxon>
        <taxon>Halobacteria</taxon>
        <taxon>Halobacteriales</taxon>
        <taxon>Natronoarchaeaceae</taxon>
        <taxon>Natranaeroarchaeum</taxon>
    </lineage>
</organism>
<dbReference type="NCBIfam" id="NF047751">
    <property type="entry name" value="HepT_toxin"/>
    <property type="match status" value="1"/>
</dbReference>
<comment type="similarity">
    <text evidence="5">Belongs to the HepT RNase toxin family.</text>
</comment>
<dbReference type="PANTHER" id="PTHR33397:SF5">
    <property type="entry name" value="RNASE YUTE-RELATED"/>
    <property type="match status" value="1"/>
</dbReference>
<evidence type="ECO:0000313" key="7">
    <source>
        <dbReference type="Proteomes" id="UP001202674"/>
    </source>
</evidence>
<sequence length="148" mass="16465">MSLSESDIERIVTAVETMEASLAVLADKQALSAADYRSDPETRDVVERRFVKLTEAALDIAKTLAVDERDERPKSNPAAMIVLGDADIIDETTTQKMAEAARFRNVLAHTYGGAINHEEVYEALGDLERYRDFLIAVRTHLSERGVLE</sequence>
<dbReference type="Proteomes" id="UP001202674">
    <property type="component" value="Unassembled WGS sequence"/>
</dbReference>
<name>A0AAE3FQZ2_9EURY</name>
<dbReference type="GO" id="GO:0004540">
    <property type="term" value="F:RNA nuclease activity"/>
    <property type="evidence" value="ECO:0007669"/>
    <property type="project" value="InterPro"/>
</dbReference>
<gene>
    <name evidence="6" type="ORF">AArcSt11_07400</name>
</gene>
<proteinExistence type="inferred from homology"/>